<evidence type="ECO:0000256" key="2">
    <source>
        <dbReference type="HAMAP-Rule" id="MF_00795"/>
    </source>
</evidence>
<dbReference type="AlphaFoldDB" id="A0A6B2JXI5"/>
<keyword evidence="4" id="KW-1185">Reference proteome</keyword>
<keyword evidence="2" id="KW-0963">Cytoplasm</keyword>
<proteinExistence type="inferred from homology"/>
<comment type="subcellular location">
    <subcellularLocation>
        <location evidence="2">Cytoplasm</location>
    </subcellularLocation>
</comment>
<dbReference type="GO" id="GO:0005737">
    <property type="term" value="C:cytoplasm"/>
    <property type="evidence" value="ECO:0007669"/>
    <property type="project" value="UniProtKB-SubCell"/>
</dbReference>
<comment type="similarity">
    <text evidence="1 2">Belongs to the CutC family.</text>
</comment>
<dbReference type="EMBL" id="JAAGAB010000004">
    <property type="protein sequence ID" value="NDV02575.1"/>
    <property type="molecule type" value="Genomic_DNA"/>
</dbReference>
<dbReference type="PANTHER" id="PTHR12598">
    <property type="entry name" value="COPPER HOMEOSTASIS PROTEIN CUTC"/>
    <property type="match status" value="1"/>
</dbReference>
<protein>
    <recommendedName>
        <fullName evidence="2">PF03932 family protein CutC</fullName>
    </recommendedName>
</protein>
<evidence type="ECO:0000256" key="1">
    <source>
        <dbReference type="ARBA" id="ARBA00007768"/>
    </source>
</evidence>
<accession>A0A6B2JXI5</accession>
<dbReference type="Pfam" id="PF03932">
    <property type="entry name" value="CutC"/>
    <property type="match status" value="1"/>
</dbReference>
<dbReference type="Proteomes" id="UP000474757">
    <property type="component" value="Unassembled WGS sequence"/>
</dbReference>
<dbReference type="RefSeq" id="WP_163895675.1">
    <property type="nucleotide sequence ID" value="NZ_JAAFYS010000004.1"/>
</dbReference>
<dbReference type="HAMAP" id="MF_00795">
    <property type="entry name" value="CutC"/>
    <property type="match status" value="1"/>
</dbReference>
<dbReference type="SUPFAM" id="SSF110395">
    <property type="entry name" value="CutC-like"/>
    <property type="match status" value="1"/>
</dbReference>
<dbReference type="GO" id="GO:0005507">
    <property type="term" value="F:copper ion binding"/>
    <property type="evidence" value="ECO:0007669"/>
    <property type="project" value="TreeGrafter"/>
</dbReference>
<dbReference type="InterPro" id="IPR036822">
    <property type="entry name" value="CutC-like_dom_sf"/>
</dbReference>
<dbReference type="PANTHER" id="PTHR12598:SF0">
    <property type="entry name" value="COPPER HOMEOSTASIS PROTEIN CUTC HOMOLOG"/>
    <property type="match status" value="1"/>
</dbReference>
<dbReference type="InterPro" id="IPR005627">
    <property type="entry name" value="CutC-like"/>
</dbReference>
<reference evidence="3 4" key="1">
    <citation type="submission" date="2020-02" db="EMBL/GenBank/DDBJ databases">
        <title>Pseudoroseicyclus tamarix, sp. nov., isolated from offshore sediment of a Tamarix chinensis forest.</title>
        <authorList>
            <person name="Gai Y."/>
        </authorList>
    </citation>
    <scope>NUCLEOTIDE SEQUENCE [LARGE SCALE GENOMIC DNA]</scope>
    <source>
        <strain evidence="3 4">CLL3-39</strain>
    </source>
</reference>
<sequence>MNSQLEIAVDSPAGLAAAIQGGADRIELCAALEIGGLTASAGMMVLAAESPVPVMALIRPAPGSFELGLDEEGAALADIASAREAGLAGVVIGASLADGRLDAAVLARLVEAAEGMEVALHRAFDLVPDQAEAIALCRRLGITRILTSGGAPRAVDGLPRLREALRLSAGSPALMPGGGVRAETAAQLLTALPGCDLHASCAEPADPQARLLELGFATPGLRVTSAEEIRRLKRAMADLQQVTPHPR</sequence>
<comment type="caution">
    <text evidence="2">Once thought to be involved in copper homeostasis, experiments in E.coli have shown this is not the case.</text>
</comment>
<comment type="caution">
    <text evidence="3">The sequence shown here is derived from an EMBL/GenBank/DDBJ whole genome shotgun (WGS) entry which is preliminary data.</text>
</comment>
<dbReference type="Gene3D" id="3.20.20.380">
    <property type="entry name" value="Copper homeostasis (CutC) domain"/>
    <property type="match status" value="1"/>
</dbReference>
<gene>
    <name evidence="2" type="primary">cutC</name>
    <name evidence="3" type="ORF">GZA08_16515</name>
</gene>
<evidence type="ECO:0000313" key="3">
    <source>
        <dbReference type="EMBL" id="NDV02575.1"/>
    </source>
</evidence>
<name>A0A6B2JXI5_9RHOB</name>
<evidence type="ECO:0000313" key="4">
    <source>
        <dbReference type="Proteomes" id="UP000474757"/>
    </source>
</evidence>
<organism evidence="3 4">
    <name type="scientific">Pseudoroseicyclus tamaricis</name>
    <dbReference type="NCBI Taxonomy" id="2705421"/>
    <lineage>
        <taxon>Bacteria</taxon>
        <taxon>Pseudomonadati</taxon>
        <taxon>Pseudomonadota</taxon>
        <taxon>Alphaproteobacteria</taxon>
        <taxon>Rhodobacterales</taxon>
        <taxon>Paracoccaceae</taxon>
        <taxon>Pseudoroseicyclus</taxon>
    </lineage>
</organism>